<organism evidence="3 4">
    <name type="scientific">Streptomyces netropsis</name>
    <name type="common">Streptoverticillium netropsis</name>
    <dbReference type="NCBI Taxonomy" id="55404"/>
    <lineage>
        <taxon>Bacteria</taxon>
        <taxon>Bacillati</taxon>
        <taxon>Actinomycetota</taxon>
        <taxon>Actinomycetes</taxon>
        <taxon>Kitasatosporales</taxon>
        <taxon>Streptomycetaceae</taxon>
        <taxon>Streptomyces</taxon>
    </lineage>
</organism>
<dbReference type="Proteomes" id="UP000556436">
    <property type="component" value="Unassembled WGS sequence"/>
</dbReference>
<evidence type="ECO:0000256" key="2">
    <source>
        <dbReference type="SAM" id="Phobius"/>
    </source>
</evidence>
<feature type="transmembrane region" description="Helical" evidence="2">
    <location>
        <begin position="36"/>
        <end position="63"/>
    </location>
</feature>
<keyword evidence="2" id="KW-0472">Membrane</keyword>
<keyword evidence="2" id="KW-1133">Transmembrane helix</keyword>
<proteinExistence type="predicted"/>
<sequence>MTQQAEPDAISDGTTADGAPEESPGASRQAAHEDGFGAAFCASMATLCVEAALAGTIAVLTLLSREHDGLPGNTLVIVAAVLVAALLTVLISGFVTAAAVMPALALARRAARRAGRPEGPLWVLGAVTAVSAVVVAVFGGVVALGSLSLAPLLTYLLWWAALTVGLLPGALIARVAARRVRGGSSARTARRVARDGGLAWLVVAALGAGAYGTGLVSVYEPPRLEKSDLAGMWSDGRGGKVELAPGGVATAHGLDNFVWDGMGKDRATDCDGSGTWTVVKDGGTVQGISLRIAPCELSRDWSVSGTEKEPRIFHEIGKPGSGKRYVLRKVVKHDKGEK</sequence>
<dbReference type="RefSeq" id="WP_184733951.1">
    <property type="nucleotide sequence ID" value="NZ_BMRW01000005.1"/>
</dbReference>
<evidence type="ECO:0000313" key="3">
    <source>
        <dbReference type="EMBL" id="MBB4886910.1"/>
    </source>
</evidence>
<reference evidence="3 4" key="1">
    <citation type="submission" date="2020-08" db="EMBL/GenBank/DDBJ databases">
        <title>Genomic Encyclopedia of Type Strains, Phase III (KMG-III): the genomes of soil and plant-associated and newly described type strains.</title>
        <authorList>
            <person name="Whitman W."/>
        </authorList>
    </citation>
    <scope>NUCLEOTIDE SEQUENCE [LARGE SCALE GENOMIC DNA]</scope>
    <source>
        <strain evidence="3 4">CECT 3265</strain>
    </source>
</reference>
<comment type="caution">
    <text evidence="3">The sequence shown here is derived from an EMBL/GenBank/DDBJ whole genome shotgun (WGS) entry which is preliminary data.</text>
</comment>
<protein>
    <submittedName>
        <fullName evidence="3">Uncharacterized protein</fullName>
    </submittedName>
</protein>
<dbReference type="EMBL" id="JACHJG010000005">
    <property type="protein sequence ID" value="MBB4886910.1"/>
    <property type="molecule type" value="Genomic_DNA"/>
</dbReference>
<feature type="transmembrane region" description="Helical" evidence="2">
    <location>
        <begin position="121"/>
        <end position="144"/>
    </location>
</feature>
<accession>A0A7W7PFP2</accession>
<feature type="transmembrane region" description="Helical" evidence="2">
    <location>
        <begin position="156"/>
        <end position="177"/>
    </location>
</feature>
<keyword evidence="2" id="KW-0812">Transmembrane</keyword>
<keyword evidence="4" id="KW-1185">Reference proteome</keyword>
<dbReference type="AlphaFoldDB" id="A0A7W7PFP2"/>
<evidence type="ECO:0000313" key="4">
    <source>
        <dbReference type="Proteomes" id="UP000556436"/>
    </source>
</evidence>
<gene>
    <name evidence="3" type="ORF">FHS38_002955</name>
</gene>
<name>A0A7W7PFP2_STRNE</name>
<feature type="transmembrane region" description="Helical" evidence="2">
    <location>
        <begin position="198"/>
        <end position="219"/>
    </location>
</feature>
<feature type="transmembrane region" description="Helical" evidence="2">
    <location>
        <begin position="75"/>
        <end position="100"/>
    </location>
</feature>
<evidence type="ECO:0000256" key="1">
    <source>
        <dbReference type="SAM" id="MobiDB-lite"/>
    </source>
</evidence>
<feature type="region of interest" description="Disordered" evidence="1">
    <location>
        <begin position="1"/>
        <end position="29"/>
    </location>
</feature>